<dbReference type="Pfam" id="PF01113">
    <property type="entry name" value="DapB_N"/>
    <property type="match status" value="1"/>
</dbReference>
<evidence type="ECO:0000256" key="2">
    <source>
        <dbReference type="ARBA" id="ARBA00023002"/>
    </source>
</evidence>
<feature type="domain" description="Dihydrodipicolinate reductase N-terminal" evidence="3">
    <location>
        <begin position="9"/>
        <end position="73"/>
    </location>
</feature>
<dbReference type="InterPro" id="IPR000846">
    <property type="entry name" value="DapB_N"/>
</dbReference>
<dbReference type="CDD" id="cd24146">
    <property type="entry name" value="nat-AmDH_N_like"/>
    <property type="match status" value="1"/>
</dbReference>
<evidence type="ECO:0000256" key="1">
    <source>
        <dbReference type="ARBA" id="ARBA00022857"/>
    </source>
</evidence>
<name>A0A6J6MN09_9ZZZZ</name>
<organism evidence="5">
    <name type="scientific">freshwater metagenome</name>
    <dbReference type="NCBI Taxonomy" id="449393"/>
    <lineage>
        <taxon>unclassified sequences</taxon>
        <taxon>metagenomes</taxon>
        <taxon>ecological metagenomes</taxon>
    </lineage>
</organism>
<dbReference type="EMBL" id="CAEZWM010000306">
    <property type="protein sequence ID" value="CAB4675166.1"/>
    <property type="molecule type" value="Genomic_DNA"/>
</dbReference>
<evidence type="ECO:0000313" key="5">
    <source>
        <dbReference type="EMBL" id="CAB4675166.1"/>
    </source>
</evidence>
<dbReference type="Gene3D" id="3.40.50.720">
    <property type="entry name" value="NAD(P)-binding Rossmann-like Domain"/>
    <property type="match status" value="1"/>
</dbReference>
<keyword evidence="1" id="KW-0521">NADP</keyword>
<accession>A0A6J6MN09</accession>
<keyword evidence="2" id="KW-0560">Oxidoreductase</keyword>
<feature type="domain" description="2,4-diaminopentanoate dehydrogenase C-terminal" evidence="4">
    <location>
        <begin position="137"/>
        <end position="338"/>
    </location>
</feature>
<dbReference type="GO" id="GO:0009089">
    <property type="term" value="P:lysine biosynthetic process via diaminopimelate"/>
    <property type="evidence" value="ECO:0007669"/>
    <property type="project" value="InterPro"/>
</dbReference>
<evidence type="ECO:0000259" key="3">
    <source>
        <dbReference type="Pfam" id="PF01113"/>
    </source>
</evidence>
<dbReference type="Pfam" id="PF19328">
    <property type="entry name" value="DAP_DH_C"/>
    <property type="match status" value="1"/>
</dbReference>
<protein>
    <submittedName>
        <fullName evidence="5">Unannotated protein</fullName>
    </submittedName>
</protein>
<gene>
    <name evidence="5" type="ORF">UFOPK2242_01703</name>
</gene>
<dbReference type="GO" id="GO:0008839">
    <property type="term" value="F:4-hydroxy-tetrahydrodipicolinate reductase"/>
    <property type="evidence" value="ECO:0007669"/>
    <property type="project" value="InterPro"/>
</dbReference>
<dbReference type="InterPro" id="IPR036291">
    <property type="entry name" value="NAD(P)-bd_dom_sf"/>
</dbReference>
<evidence type="ECO:0000259" key="4">
    <source>
        <dbReference type="Pfam" id="PF19328"/>
    </source>
</evidence>
<dbReference type="AlphaFoldDB" id="A0A6J6MN09"/>
<proteinExistence type="predicted"/>
<sequence length="346" mass="37394">MTYRVIQWATGYVGQESIKGILAHPELELVGVFVYSDSKNGLDAGDICGIEPTGVIATSSIDEILALDADCVVYTPMLSDQSELIRILESGKNVVTPVGYIFPSGRFAEIEAACRAGGVSLHGTGINPGGITERFPLMLSALCRDIRHVRCEEFSDIRNYGAELVVREVMLFGKTLEVASNSPMLKILGDGFGQSIRMIASELGWSLDDELRTTHAMAITKVDIETLVGRIDAGTVAAQRFTWEGTVNGEAVITVTVNWLMGEENLEPAWILGEERFEIAFDADPPISATFHGLHPEEVGEEVNVGLIAPAMHCVNAIPYVVPAAPGFVTYLDLPLIAGRATQRSK</sequence>
<dbReference type="InterPro" id="IPR045760">
    <property type="entry name" value="DAP_DH_C"/>
</dbReference>
<reference evidence="5" key="1">
    <citation type="submission" date="2020-05" db="EMBL/GenBank/DDBJ databases">
        <authorList>
            <person name="Chiriac C."/>
            <person name="Salcher M."/>
            <person name="Ghai R."/>
            <person name="Kavagutti S V."/>
        </authorList>
    </citation>
    <scope>NUCLEOTIDE SEQUENCE</scope>
</reference>
<dbReference type="SUPFAM" id="SSF51735">
    <property type="entry name" value="NAD(P)-binding Rossmann-fold domains"/>
    <property type="match status" value="1"/>
</dbReference>